<comment type="caution">
    <text evidence="9">The sequence shown here is derived from an EMBL/GenBank/DDBJ whole genome shotgun (WGS) entry which is preliminary data.</text>
</comment>
<dbReference type="GO" id="GO:0006094">
    <property type="term" value="P:gluconeogenesis"/>
    <property type="evidence" value="ECO:0007669"/>
    <property type="project" value="TreeGrafter"/>
</dbReference>
<dbReference type="HAMAP" id="MF_00145">
    <property type="entry name" value="Phosphoglyc_kinase"/>
    <property type="match status" value="1"/>
</dbReference>
<protein>
    <recommendedName>
        <fullName evidence="4">phosphoglycerate kinase</fullName>
        <ecNumber evidence="4">2.7.2.3</ecNumber>
    </recommendedName>
</protein>
<evidence type="ECO:0000256" key="4">
    <source>
        <dbReference type="ARBA" id="ARBA00013061"/>
    </source>
</evidence>
<dbReference type="PROSITE" id="PS00111">
    <property type="entry name" value="PGLYCERATE_KINASE"/>
    <property type="match status" value="1"/>
</dbReference>
<dbReference type="GO" id="GO:0005524">
    <property type="term" value="F:ATP binding"/>
    <property type="evidence" value="ECO:0007669"/>
    <property type="project" value="UniProtKB-KW"/>
</dbReference>
<dbReference type="SUPFAM" id="SSF53748">
    <property type="entry name" value="Phosphoglycerate kinase"/>
    <property type="match status" value="1"/>
</dbReference>
<dbReference type="FunFam" id="3.40.50.1260:FF:000006">
    <property type="entry name" value="Phosphoglycerate kinase"/>
    <property type="match status" value="1"/>
</dbReference>
<proteinExistence type="inferred from homology"/>
<keyword evidence="6" id="KW-0547">Nucleotide-binding</keyword>
<comment type="similarity">
    <text evidence="2">Belongs to the phosphoglycerate kinase family.</text>
</comment>
<dbReference type="InterPro" id="IPR001576">
    <property type="entry name" value="Phosphoglycerate_kinase"/>
</dbReference>
<keyword evidence="8" id="KW-0067">ATP-binding</keyword>
<keyword evidence="5" id="KW-0808">Transferase</keyword>
<evidence type="ECO:0000313" key="9">
    <source>
        <dbReference type="EMBL" id="KKL73630.1"/>
    </source>
</evidence>
<dbReference type="PANTHER" id="PTHR11406:SF23">
    <property type="entry name" value="PHOSPHOGLYCERATE KINASE 1, CHLOROPLASTIC-RELATED"/>
    <property type="match status" value="1"/>
</dbReference>
<dbReference type="Gene3D" id="3.40.50.1260">
    <property type="entry name" value="Phosphoglycerate kinase, N-terminal domain"/>
    <property type="match status" value="2"/>
</dbReference>
<dbReference type="EC" id="2.7.2.3" evidence="4"/>
<evidence type="ECO:0000256" key="1">
    <source>
        <dbReference type="ARBA" id="ARBA00000642"/>
    </source>
</evidence>
<comment type="catalytic activity">
    <reaction evidence="1">
        <text>(2R)-3-phosphoglycerate + ATP = (2R)-3-phospho-glyceroyl phosphate + ADP</text>
        <dbReference type="Rhea" id="RHEA:14801"/>
        <dbReference type="ChEBI" id="CHEBI:30616"/>
        <dbReference type="ChEBI" id="CHEBI:57604"/>
        <dbReference type="ChEBI" id="CHEBI:58272"/>
        <dbReference type="ChEBI" id="CHEBI:456216"/>
        <dbReference type="EC" id="2.7.2.3"/>
    </reaction>
</comment>
<dbReference type="GO" id="GO:0005829">
    <property type="term" value="C:cytosol"/>
    <property type="evidence" value="ECO:0007669"/>
    <property type="project" value="TreeGrafter"/>
</dbReference>
<keyword evidence="7" id="KW-0418">Kinase</keyword>
<sequence>MRKKTVRDVDVDGRRVLVRVDYNVPLDPESGGVLDDTRIKATLPTIEYLREKGAKLILASHLGRPKGKREPSLSLWHVAERLSELLGSPVKTTGCCCGPVVQEMAHSLEAGEVLLLENLRFHGEEEANDPEYAKALASLAEVYVNDAFGAAHRAHASTEGVARYLPAAAGLLMEKELEFLGRAMQDPQRPYAAIIGGAKISTKMAVLESLLERVDKLLIGGGMANTFLKAEGFSVGESLAEDGFLERARQVMARAKEKRVLLLLPTDVIVADEFAADAQAKRVSIKDVPDGWRIMDVGEMTVDVFAKALEGCKTVVWNGPMGVIEFGSFAHGSHRLAGVVANLRGATTILGGGETAAVVEQLGIAGRFSHVSTGGGAALEFLEGRELPGVAALADA</sequence>
<dbReference type="GO" id="GO:0006096">
    <property type="term" value="P:glycolytic process"/>
    <property type="evidence" value="ECO:0007669"/>
    <property type="project" value="InterPro"/>
</dbReference>
<dbReference type="AlphaFoldDB" id="A0A0F9GW66"/>
<comment type="subunit">
    <text evidence="3">Monomer.</text>
</comment>
<dbReference type="FunFam" id="3.40.50.1260:FF:000003">
    <property type="entry name" value="Phosphoglycerate kinase"/>
    <property type="match status" value="1"/>
</dbReference>
<organism evidence="9">
    <name type="scientific">marine sediment metagenome</name>
    <dbReference type="NCBI Taxonomy" id="412755"/>
    <lineage>
        <taxon>unclassified sequences</taxon>
        <taxon>metagenomes</taxon>
        <taxon>ecological metagenomes</taxon>
    </lineage>
</organism>
<evidence type="ECO:0000256" key="8">
    <source>
        <dbReference type="ARBA" id="ARBA00022840"/>
    </source>
</evidence>
<dbReference type="PIRSF" id="PIRSF000724">
    <property type="entry name" value="Pgk"/>
    <property type="match status" value="1"/>
</dbReference>
<dbReference type="Pfam" id="PF00162">
    <property type="entry name" value="PGK"/>
    <property type="match status" value="1"/>
</dbReference>
<dbReference type="EMBL" id="LAZR01024901">
    <property type="protein sequence ID" value="KKL73630.1"/>
    <property type="molecule type" value="Genomic_DNA"/>
</dbReference>
<gene>
    <name evidence="9" type="ORF">LCGC14_2072980</name>
</gene>
<evidence type="ECO:0000256" key="5">
    <source>
        <dbReference type="ARBA" id="ARBA00022679"/>
    </source>
</evidence>
<evidence type="ECO:0000256" key="2">
    <source>
        <dbReference type="ARBA" id="ARBA00008982"/>
    </source>
</evidence>
<evidence type="ECO:0000256" key="7">
    <source>
        <dbReference type="ARBA" id="ARBA00022777"/>
    </source>
</evidence>
<dbReference type="GO" id="GO:0004618">
    <property type="term" value="F:phosphoglycerate kinase activity"/>
    <property type="evidence" value="ECO:0007669"/>
    <property type="project" value="UniProtKB-EC"/>
</dbReference>
<dbReference type="PRINTS" id="PR00477">
    <property type="entry name" value="PHGLYCKINASE"/>
</dbReference>
<name>A0A0F9GW66_9ZZZZ</name>
<dbReference type="PANTHER" id="PTHR11406">
    <property type="entry name" value="PHOSPHOGLYCERATE KINASE"/>
    <property type="match status" value="1"/>
</dbReference>
<reference evidence="9" key="1">
    <citation type="journal article" date="2015" name="Nature">
        <title>Complex archaea that bridge the gap between prokaryotes and eukaryotes.</title>
        <authorList>
            <person name="Spang A."/>
            <person name="Saw J.H."/>
            <person name="Jorgensen S.L."/>
            <person name="Zaremba-Niedzwiedzka K."/>
            <person name="Martijn J."/>
            <person name="Lind A.E."/>
            <person name="van Eijk R."/>
            <person name="Schleper C."/>
            <person name="Guy L."/>
            <person name="Ettema T.J."/>
        </authorList>
    </citation>
    <scope>NUCLEOTIDE SEQUENCE</scope>
</reference>
<accession>A0A0F9GW66</accession>
<dbReference type="CDD" id="cd00318">
    <property type="entry name" value="Phosphoglycerate_kinase"/>
    <property type="match status" value="1"/>
</dbReference>
<evidence type="ECO:0000256" key="3">
    <source>
        <dbReference type="ARBA" id="ARBA00011245"/>
    </source>
</evidence>
<dbReference type="InterPro" id="IPR036043">
    <property type="entry name" value="Phosphoglycerate_kinase_sf"/>
</dbReference>
<dbReference type="InterPro" id="IPR015824">
    <property type="entry name" value="Phosphoglycerate_kinase_N"/>
</dbReference>
<evidence type="ECO:0000256" key="6">
    <source>
        <dbReference type="ARBA" id="ARBA00022741"/>
    </source>
</evidence>
<dbReference type="GO" id="GO:0043531">
    <property type="term" value="F:ADP binding"/>
    <property type="evidence" value="ECO:0007669"/>
    <property type="project" value="TreeGrafter"/>
</dbReference>
<dbReference type="InterPro" id="IPR015911">
    <property type="entry name" value="Phosphoglycerate_kinase_CS"/>
</dbReference>